<evidence type="ECO:0000313" key="1">
    <source>
        <dbReference type="EMBL" id="CAG8768955.1"/>
    </source>
</evidence>
<organism evidence="1 2">
    <name type="scientific">Dentiscutata heterogama</name>
    <dbReference type="NCBI Taxonomy" id="1316150"/>
    <lineage>
        <taxon>Eukaryota</taxon>
        <taxon>Fungi</taxon>
        <taxon>Fungi incertae sedis</taxon>
        <taxon>Mucoromycota</taxon>
        <taxon>Glomeromycotina</taxon>
        <taxon>Glomeromycetes</taxon>
        <taxon>Diversisporales</taxon>
        <taxon>Gigasporaceae</taxon>
        <taxon>Dentiscutata</taxon>
    </lineage>
</organism>
<gene>
    <name evidence="1" type="ORF">DHETER_LOCUS15722</name>
</gene>
<proteinExistence type="predicted"/>
<name>A0ACA9QY02_9GLOM</name>
<feature type="non-terminal residue" evidence="1">
    <location>
        <position position="75"/>
    </location>
</feature>
<keyword evidence="2" id="KW-1185">Reference proteome</keyword>
<accession>A0ACA9QY02</accession>
<comment type="caution">
    <text evidence="1">The sequence shown here is derived from an EMBL/GenBank/DDBJ whole genome shotgun (WGS) entry which is preliminary data.</text>
</comment>
<dbReference type="Proteomes" id="UP000789702">
    <property type="component" value="Unassembled WGS sequence"/>
</dbReference>
<protein>
    <submittedName>
        <fullName evidence="1">173_t:CDS:1</fullName>
    </submittedName>
</protein>
<evidence type="ECO:0000313" key="2">
    <source>
        <dbReference type="Proteomes" id="UP000789702"/>
    </source>
</evidence>
<feature type="non-terminal residue" evidence="1">
    <location>
        <position position="1"/>
    </location>
</feature>
<dbReference type="EMBL" id="CAJVPU010055633">
    <property type="protein sequence ID" value="CAG8768955.1"/>
    <property type="molecule type" value="Genomic_DNA"/>
</dbReference>
<reference evidence="1" key="1">
    <citation type="submission" date="2021-06" db="EMBL/GenBank/DDBJ databases">
        <authorList>
            <person name="Kallberg Y."/>
            <person name="Tangrot J."/>
            <person name="Rosling A."/>
        </authorList>
    </citation>
    <scope>NUCLEOTIDE SEQUENCE</scope>
    <source>
        <strain evidence="1">IL203A</strain>
    </source>
</reference>
<sequence length="75" mass="8910">NNVFYIYNIDDYYVIHEIRRPDTVLISSAKHFIIYVAKPVMKSSSVLLIFNQVSIHNPSNVKAWRPYWVLQKQLD</sequence>